<accession>A0A5B8Y787</accession>
<protein>
    <submittedName>
        <fullName evidence="1">Uncharacterized protein</fullName>
    </submittedName>
</protein>
<gene>
    <name evidence="1" type="ORF">FIV42_09715</name>
</gene>
<dbReference type="AlphaFoldDB" id="A0A4Y6PRP2"/>
<reference evidence="1 2" key="1">
    <citation type="submission" date="2019-06" db="EMBL/GenBank/DDBJ databases">
        <title>Persicimonas caeni gen. nov., sp. nov., a predatory bacterium isolated from solar saltern.</title>
        <authorList>
            <person name="Wang S."/>
        </authorList>
    </citation>
    <scope>NUCLEOTIDE SEQUENCE [LARGE SCALE GENOMIC DNA]</scope>
    <source>
        <strain evidence="1 2">YN101</strain>
    </source>
</reference>
<sequence length="261" mass="30584">MTDDLPKISDEELRERVIYSLLRPAVRLARLFGVPLKEIVASAELAYFHELKDAGFTQRESASLFDVSTRKVAQLAKRLKQNFFKPERDEELPRRIEFMLWAGPESEGRIHQSLPGYSKEDVRHALELLVEQERVVRKEGRTVYYEVPRSEFRLYQDHWMPKIDGLNNHLFSVVDSVFGRFFQADERAFARTLNFRIRKEDIDELRRLYEEVIFPKLRDLDEAAKASDDDVEMGLSINWAPHRLTELGLTEQPGDNDETND</sequence>
<organism evidence="1 2">
    <name type="scientific">Persicimonas caeni</name>
    <dbReference type="NCBI Taxonomy" id="2292766"/>
    <lineage>
        <taxon>Bacteria</taxon>
        <taxon>Deltaproteobacteria</taxon>
        <taxon>Bradymonadales</taxon>
        <taxon>Bradymonadaceae</taxon>
        <taxon>Persicimonas</taxon>
    </lineage>
</organism>
<accession>A0A4Y6PRP2</accession>
<keyword evidence="2" id="KW-1185">Reference proteome</keyword>
<dbReference type="Proteomes" id="UP000315995">
    <property type="component" value="Chromosome"/>
</dbReference>
<evidence type="ECO:0000313" key="2">
    <source>
        <dbReference type="Proteomes" id="UP000315995"/>
    </source>
</evidence>
<dbReference type="EMBL" id="CP041186">
    <property type="protein sequence ID" value="QDG51002.1"/>
    <property type="molecule type" value="Genomic_DNA"/>
</dbReference>
<proteinExistence type="predicted"/>
<name>A0A4Y6PRP2_PERCE</name>
<dbReference type="OrthoDB" id="9995540at2"/>
<evidence type="ECO:0000313" key="1">
    <source>
        <dbReference type="EMBL" id="QDG51002.1"/>
    </source>
</evidence>
<dbReference type="RefSeq" id="WP_141197492.1">
    <property type="nucleotide sequence ID" value="NZ_CP041186.1"/>
</dbReference>